<dbReference type="CDD" id="cd02136">
    <property type="entry name" value="PnbA_NfnB-like"/>
    <property type="match status" value="1"/>
</dbReference>
<reference evidence="2 3" key="1">
    <citation type="submission" date="2020-08" db="EMBL/GenBank/DDBJ databases">
        <title>Bridging the membrane lipid divide: bacteria of the FCB group superphylum have the potential to synthesize archaeal ether lipids.</title>
        <authorList>
            <person name="Villanueva L."/>
            <person name="Von Meijenfeldt F.A.B."/>
            <person name="Westbye A.B."/>
            <person name="Yadav S."/>
            <person name="Hopmans E.C."/>
            <person name="Dutilh B.E."/>
            <person name="Sinninghe Damste J.S."/>
        </authorList>
    </citation>
    <scope>NUCLEOTIDE SEQUENCE [LARGE SCALE GENOMIC DNA]</scope>
    <source>
        <strain evidence="2">NIOZ-UU47</strain>
    </source>
</reference>
<feature type="domain" description="Nitroreductase" evidence="1">
    <location>
        <begin position="9"/>
        <end position="61"/>
    </location>
</feature>
<dbReference type="Gene3D" id="3.40.109.10">
    <property type="entry name" value="NADH Oxidase"/>
    <property type="match status" value="1"/>
</dbReference>
<dbReference type="AlphaFoldDB" id="A0A8J6NBS1"/>
<comment type="caution">
    <text evidence="2">The sequence shown here is derived from an EMBL/GenBank/DDBJ whole genome shotgun (WGS) entry which is preliminary data.</text>
</comment>
<proteinExistence type="predicted"/>
<dbReference type="Pfam" id="PF00881">
    <property type="entry name" value="Nitroreductase"/>
    <property type="match status" value="2"/>
</dbReference>
<gene>
    <name evidence="2" type="ORF">H8E41_00610</name>
</gene>
<dbReference type="PANTHER" id="PTHR23026">
    <property type="entry name" value="NADPH NITROREDUCTASE"/>
    <property type="match status" value="1"/>
</dbReference>
<evidence type="ECO:0000313" key="2">
    <source>
        <dbReference type="EMBL" id="MBC8316375.1"/>
    </source>
</evidence>
<sequence>MSYPVLEAIYSRRSIREYTEEKVSSADLEEIVKAGIWAPSGKNNQPWRFVIIQEDSIREKLSLTTVYTHIILGAPALIAVYLDTNAMYDEVKDHQAAGSCLQNMLLAAEALGLGAVWIGQILKNKNEVNTILGLSSDFDLMAVMAIGHPAHRNQKSNRKDLDDFILKKF</sequence>
<dbReference type="InterPro" id="IPR050627">
    <property type="entry name" value="Nitroreductase/BluB"/>
</dbReference>
<dbReference type="GO" id="GO:0016491">
    <property type="term" value="F:oxidoreductase activity"/>
    <property type="evidence" value="ECO:0007669"/>
    <property type="project" value="InterPro"/>
</dbReference>
<name>A0A8J6NBS1_9BACT</name>
<evidence type="ECO:0000313" key="3">
    <source>
        <dbReference type="Proteomes" id="UP000614424"/>
    </source>
</evidence>
<dbReference type="InterPro" id="IPR000415">
    <property type="entry name" value="Nitroreductase-like"/>
</dbReference>
<dbReference type="EMBL" id="JACNJZ010000028">
    <property type="protein sequence ID" value="MBC8316375.1"/>
    <property type="molecule type" value="Genomic_DNA"/>
</dbReference>
<evidence type="ECO:0000259" key="1">
    <source>
        <dbReference type="Pfam" id="PF00881"/>
    </source>
</evidence>
<dbReference type="SUPFAM" id="SSF55469">
    <property type="entry name" value="FMN-dependent nitroreductase-like"/>
    <property type="match status" value="1"/>
</dbReference>
<dbReference type="PANTHER" id="PTHR23026:SF123">
    <property type="entry name" value="NAD(P)H NITROREDUCTASE RV3131-RELATED"/>
    <property type="match status" value="1"/>
</dbReference>
<dbReference type="Proteomes" id="UP000614424">
    <property type="component" value="Unassembled WGS sequence"/>
</dbReference>
<accession>A0A8J6NBS1</accession>
<organism evidence="2 3">
    <name type="scientific">Candidatus Desulfobia pelagia</name>
    <dbReference type="NCBI Taxonomy" id="2841692"/>
    <lineage>
        <taxon>Bacteria</taxon>
        <taxon>Pseudomonadati</taxon>
        <taxon>Thermodesulfobacteriota</taxon>
        <taxon>Desulfobulbia</taxon>
        <taxon>Desulfobulbales</taxon>
        <taxon>Desulfobulbaceae</taxon>
        <taxon>Candidatus Desulfobia</taxon>
    </lineage>
</organism>
<feature type="domain" description="Nitroreductase" evidence="1">
    <location>
        <begin position="64"/>
        <end position="148"/>
    </location>
</feature>
<dbReference type="InterPro" id="IPR029479">
    <property type="entry name" value="Nitroreductase"/>
</dbReference>
<protein>
    <submittedName>
        <fullName evidence="2">Nitroreductase</fullName>
    </submittedName>
</protein>